<evidence type="ECO:0000256" key="5">
    <source>
        <dbReference type="ARBA" id="ARBA00022777"/>
    </source>
</evidence>
<evidence type="ECO:0000313" key="11">
    <source>
        <dbReference type="Proteomes" id="UP001595075"/>
    </source>
</evidence>
<gene>
    <name evidence="10" type="ORF">VTL71DRAFT_2927</name>
</gene>
<keyword evidence="4" id="KW-0547">Nucleotide-binding</keyword>
<evidence type="ECO:0000256" key="1">
    <source>
        <dbReference type="ARBA" id="ARBA00012513"/>
    </source>
</evidence>
<evidence type="ECO:0000256" key="4">
    <source>
        <dbReference type="ARBA" id="ARBA00022741"/>
    </source>
</evidence>
<dbReference type="SUPFAM" id="SSF56112">
    <property type="entry name" value="Protein kinase-like (PK-like)"/>
    <property type="match status" value="1"/>
</dbReference>
<reference evidence="10 11" key="1">
    <citation type="journal article" date="2024" name="Commun. Biol.">
        <title>Comparative genomic analysis of thermophilic fungi reveals convergent evolutionary adaptations and gene losses.</title>
        <authorList>
            <person name="Steindorff A.S."/>
            <person name="Aguilar-Pontes M.V."/>
            <person name="Robinson A.J."/>
            <person name="Andreopoulos B."/>
            <person name="LaButti K."/>
            <person name="Kuo A."/>
            <person name="Mondo S."/>
            <person name="Riley R."/>
            <person name="Otillar R."/>
            <person name="Haridas S."/>
            <person name="Lipzen A."/>
            <person name="Grimwood J."/>
            <person name="Schmutz J."/>
            <person name="Clum A."/>
            <person name="Reid I.D."/>
            <person name="Moisan M.C."/>
            <person name="Butler G."/>
            <person name="Nguyen T.T.M."/>
            <person name="Dewar K."/>
            <person name="Conant G."/>
            <person name="Drula E."/>
            <person name="Henrissat B."/>
            <person name="Hansel C."/>
            <person name="Singer S."/>
            <person name="Hutchinson M.I."/>
            <person name="de Vries R.P."/>
            <person name="Natvig D.O."/>
            <person name="Powell A.J."/>
            <person name="Tsang A."/>
            <person name="Grigoriev I.V."/>
        </authorList>
    </citation>
    <scope>NUCLEOTIDE SEQUENCE [LARGE SCALE GENOMIC DNA]</scope>
    <source>
        <strain evidence="10 11">CBS 494.80</strain>
    </source>
</reference>
<protein>
    <recommendedName>
        <fullName evidence="1">non-specific serine/threonine protein kinase</fullName>
        <ecNumber evidence="1">2.7.11.1</ecNumber>
    </recommendedName>
</protein>
<keyword evidence="3" id="KW-0808">Transferase</keyword>
<evidence type="ECO:0000256" key="7">
    <source>
        <dbReference type="ARBA" id="ARBA00047899"/>
    </source>
</evidence>
<evidence type="ECO:0000256" key="8">
    <source>
        <dbReference type="ARBA" id="ARBA00048679"/>
    </source>
</evidence>
<proteinExistence type="predicted"/>
<keyword evidence="2" id="KW-0723">Serine/threonine-protein kinase</keyword>
<evidence type="ECO:0000256" key="6">
    <source>
        <dbReference type="ARBA" id="ARBA00022840"/>
    </source>
</evidence>
<dbReference type="Gene3D" id="3.30.200.20">
    <property type="entry name" value="Phosphorylase Kinase, domain 1"/>
    <property type="match status" value="1"/>
</dbReference>
<keyword evidence="6" id="KW-0067">ATP-binding</keyword>
<sequence>MIRCYLGPKRPFHSFISQSLFHYRRLPYFPQPLIRTIATAPCSPPRKFPTSGFVTLDATKKIEEEDLASYTPEDYYPVYIGEVFGSRYQVVGKLGFGVNSTVWLCSDLREHRFLTLKLRVRTKEHDHVNPHIDQEITIYEYLKSHPIEHPGRNRVRYVLDSFKIAGPNGIHKCMLYQPLGMNFTEFLRLLPQNRFPKELTQKSVQLILIALDYLHHCDVVHTDISPNNVLQGIEDDSILSEIEQGEIEQPIARKVLSDRTIYNSRPMPFSTGQPVLCDLGDARAGTQKHRGDIMPGIYRAPEVILGMDWDSKVDIWAIGVMTWDLLEGSHLFFAKKNRVLDDEQHLAEMVSLLGPPPPEFLKRSDKCCQYWDSQGNWKGTLPIPEQSFETREQWLDGEDRALFVKFLRRMLCWMPEERSVAEELAFDEFLMQPYAAAVLEASTETVT</sequence>
<dbReference type="SMART" id="SM00220">
    <property type="entry name" value="S_TKc"/>
    <property type="match status" value="1"/>
</dbReference>
<dbReference type="EMBL" id="JAZHXI010000012">
    <property type="protein sequence ID" value="KAL2065258.1"/>
    <property type="molecule type" value="Genomic_DNA"/>
</dbReference>
<evidence type="ECO:0000259" key="9">
    <source>
        <dbReference type="PROSITE" id="PS50011"/>
    </source>
</evidence>
<dbReference type="EC" id="2.7.11.1" evidence="1"/>
<comment type="catalytic activity">
    <reaction evidence="8">
        <text>L-seryl-[protein] + ATP = O-phospho-L-seryl-[protein] + ADP + H(+)</text>
        <dbReference type="Rhea" id="RHEA:17989"/>
        <dbReference type="Rhea" id="RHEA-COMP:9863"/>
        <dbReference type="Rhea" id="RHEA-COMP:11604"/>
        <dbReference type="ChEBI" id="CHEBI:15378"/>
        <dbReference type="ChEBI" id="CHEBI:29999"/>
        <dbReference type="ChEBI" id="CHEBI:30616"/>
        <dbReference type="ChEBI" id="CHEBI:83421"/>
        <dbReference type="ChEBI" id="CHEBI:456216"/>
        <dbReference type="EC" id="2.7.11.1"/>
    </reaction>
</comment>
<evidence type="ECO:0000256" key="2">
    <source>
        <dbReference type="ARBA" id="ARBA00022527"/>
    </source>
</evidence>
<comment type="caution">
    <text evidence="10">The sequence shown here is derived from an EMBL/GenBank/DDBJ whole genome shotgun (WGS) entry which is preliminary data.</text>
</comment>
<dbReference type="Pfam" id="PF00069">
    <property type="entry name" value="Pkinase"/>
    <property type="match status" value="1"/>
</dbReference>
<name>A0ABR4C7Z8_9HELO</name>
<dbReference type="Gene3D" id="1.10.510.10">
    <property type="entry name" value="Transferase(Phosphotransferase) domain 1"/>
    <property type="match status" value="1"/>
</dbReference>
<evidence type="ECO:0000313" key="10">
    <source>
        <dbReference type="EMBL" id="KAL2065258.1"/>
    </source>
</evidence>
<feature type="domain" description="Protein kinase" evidence="9">
    <location>
        <begin position="88"/>
        <end position="430"/>
    </location>
</feature>
<dbReference type="InterPro" id="IPR000719">
    <property type="entry name" value="Prot_kinase_dom"/>
</dbReference>
<organism evidence="10 11">
    <name type="scientific">Oculimacula yallundae</name>
    <dbReference type="NCBI Taxonomy" id="86028"/>
    <lineage>
        <taxon>Eukaryota</taxon>
        <taxon>Fungi</taxon>
        <taxon>Dikarya</taxon>
        <taxon>Ascomycota</taxon>
        <taxon>Pezizomycotina</taxon>
        <taxon>Leotiomycetes</taxon>
        <taxon>Helotiales</taxon>
        <taxon>Ploettnerulaceae</taxon>
        <taxon>Oculimacula</taxon>
    </lineage>
</organism>
<evidence type="ECO:0000256" key="3">
    <source>
        <dbReference type="ARBA" id="ARBA00022679"/>
    </source>
</evidence>
<comment type="catalytic activity">
    <reaction evidence="7">
        <text>L-threonyl-[protein] + ATP = O-phospho-L-threonyl-[protein] + ADP + H(+)</text>
        <dbReference type="Rhea" id="RHEA:46608"/>
        <dbReference type="Rhea" id="RHEA-COMP:11060"/>
        <dbReference type="Rhea" id="RHEA-COMP:11605"/>
        <dbReference type="ChEBI" id="CHEBI:15378"/>
        <dbReference type="ChEBI" id="CHEBI:30013"/>
        <dbReference type="ChEBI" id="CHEBI:30616"/>
        <dbReference type="ChEBI" id="CHEBI:61977"/>
        <dbReference type="ChEBI" id="CHEBI:456216"/>
        <dbReference type="EC" id="2.7.11.1"/>
    </reaction>
</comment>
<feature type="non-terminal residue" evidence="10">
    <location>
        <position position="447"/>
    </location>
</feature>
<dbReference type="PANTHER" id="PTHR47634:SF9">
    <property type="entry name" value="PROTEIN KINASE DOMAIN-CONTAINING PROTEIN-RELATED"/>
    <property type="match status" value="1"/>
</dbReference>
<keyword evidence="5" id="KW-0418">Kinase</keyword>
<dbReference type="PANTHER" id="PTHR47634">
    <property type="entry name" value="PROTEIN KINASE DOMAIN-CONTAINING PROTEIN-RELATED"/>
    <property type="match status" value="1"/>
</dbReference>
<keyword evidence="11" id="KW-1185">Reference proteome</keyword>
<dbReference type="InterPro" id="IPR011009">
    <property type="entry name" value="Kinase-like_dom_sf"/>
</dbReference>
<dbReference type="Proteomes" id="UP001595075">
    <property type="component" value="Unassembled WGS sequence"/>
</dbReference>
<dbReference type="InterPro" id="IPR051334">
    <property type="entry name" value="SRPK"/>
</dbReference>
<accession>A0ABR4C7Z8</accession>
<dbReference type="PROSITE" id="PS50011">
    <property type="entry name" value="PROTEIN_KINASE_DOM"/>
    <property type="match status" value="1"/>
</dbReference>